<feature type="compositionally biased region" description="Polar residues" evidence="4">
    <location>
        <begin position="27"/>
        <end position="36"/>
    </location>
</feature>
<keyword evidence="2" id="KW-0677">Repeat</keyword>
<evidence type="ECO:0000259" key="5">
    <source>
        <dbReference type="Pfam" id="PF25390"/>
    </source>
</evidence>
<evidence type="ECO:0000256" key="4">
    <source>
        <dbReference type="SAM" id="MobiDB-lite"/>
    </source>
</evidence>
<proteinExistence type="predicted"/>
<evidence type="ECO:0000256" key="2">
    <source>
        <dbReference type="ARBA" id="ARBA00022737"/>
    </source>
</evidence>
<feature type="compositionally biased region" description="Basic and acidic residues" evidence="4">
    <location>
        <begin position="132"/>
        <end position="150"/>
    </location>
</feature>
<dbReference type="AlphaFoldDB" id="A0AAN8EX86"/>
<feature type="region of interest" description="Disordered" evidence="4">
    <location>
        <begin position="171"/>
        <end position="192"/>
    </location>
</feature>
<dbReference type="PROSITE" id="PS50012">
    <property type="entry name" value="RCC1_3"/>
    <property type="match status" value="4"/>
</dbReference>
<dbReference type="GO" id="GO:0005085">
    <property type="term" value="F:guanyl-nucleotide exchange factor activity"/>
    <property type="evidence" value="ECO:0007669"/>
    <property type="project" value="TreeGrafter"/>
</dbReference>
<evidence type="ECO:0000256" key="1">
    <source>
        <dbReference type="ARBA" id="ARBA00022658"/>
    </source>
</evidence>
<feature type="repeat" description="RCC1" evidence="3">
    <location>
        <begin position="333"/>
        <end position="384"/>
    </location>
</feature>
<feature type="region of interest" description="Disordered" evidence="4">
    <location>
        <begin position="1"/>
        <end position="102"/>
    </location>
</feature>
<dbReference type="InterPro" id="IPR009091">
    <property type="entry name" value="RCC1/BLIP-II"/>
</dbReference>
<dbReference type="PANTHER" id="PTHR45982:SF1">
    <property type="entry name" value="REGULATOR OF CHROMOSOME CONDENSATION"/>
    <property type="match status" value="1"/>
</dbReference>
<evidence type="ECO:0000256" key="3">
    <source>
        <dbReference type="PROSITE-ProRule" id="PRU00235"/>
    </source>
</evidence>
<dbReference type="Gene3D" id="2.130.10.30">
    <property type="entry name" value="Regulator of chromosome condensation 1/beta-lactamase-inhibitor protein II"/>
    <property type="match status" value="1"/>
</dbReference>
<dbReference type="InterPro" id="IPR000408">
    <property type="entry name" value="Reg_chr_condens"/>
</dbReference>
<feature type="repeat" description="RCC1" evidence="3">
    <location>
        <begin position="444"/>
        <end position="499"/>
    </location>
</feature>
<dbReference type="InterPro" id="IPR058923">
    <property type="entry name" value="RCC1-like_dom"/>
</dbReference>
<feature type="repeat" description="RCC1" evidence="3">
    <location>
        <begin position="691"/>
        <end position="748"/>
    </location>
</feature>
<dbReference type="SUPFAM" id="SSF50985">
    <property type="entry name" value="RCC1/BLIP-II"/>
    <property type="match status" value="1"/>
</dbReference>
<feature type="region of interest" description="Disordered" evidence="4">
    <location>
        <begin position="210"/>
        <end position="312"/>
    </location>
</feature>
<sequence>MNFLHNESKDASAGDAPRTASFEKQESFASETTAETSIERQGDEGTEVVVEAEQQPESDSQEQQSDVFSEHQRSRVDSYQRQFKMGTTEKESELAVEDDDHVEEMRFTEPQRQVLSTEVEMQEEDTPAGAHVESRPQAKNTEVEMQKEHTSAGSQSDTISGLVEEFQSTTHVVKESGDVTTEEHRTSYTIEGRNAGDVIKQHVVVTVVSSEFTSHEERDSEVTEEHEEHEEEKMDTSTGTGNKEEKAAASTPTEHVEPRTPRTRGRKPKVKPVTEEAPKTVSTPGRRGRKRKVVEENEAATPVKAPKTPGRGRVAHAKIKLSYTNYVSNETGDRVLSCGEGEQLGHPGRTTTKKPRKVDIIEDKGLQIVQVVAGGVHSALLTADGEVYMCGINEQGTVPAIGVEPEGSTDKFTKVEFSEEIASQGKIVMLAAGASFTAALTDKGSVIAWGNLRDTSGEINVHPLLTKMKDHPVVLIHYKKRVIVKIAAGENHLVMLEEDGKVLTFGDGKMGQLGRSKRTGSIRPQYMVDEDGRSLILILQDKKRKDILVKDIHAGGFWTMLVTDDQVFSFGLNNFEHLGIPIDGEAPIDASEEDKRELRILTPGVATAYLGKSWTHIDGVQHIIARDKEGEVYGIGKNTDNALGLGTWTGNDDTEHWKYSTLKRIPFPREAGKIAGTTAKLGCSVAWTEKGEAYAWGCDTSGQLGLGLKDDDEKIVPTPRKITSAHLDGYKIICASISDNHCLFLAKKA</sequence>
<name>A0AAN8EX86_TRICO</name>
<feature type="compositionally biased region" description="Basic and acidic residues" evidence="4">
    <location>
        <begin position="213"/>
        <end position="223"/>
    </location>
</feature>
<reference evidence="6 7" key="1">
    <citation type="submission" date="2019-10" db="EMBL/GenBank/DDBJ databases">
        <title>Assembly and Annotation for the nematode Trichostrongylus colubriformis.</title>
        <authorList>
            <person name="Martin J."/>
        </authorList>
    </citation>
    <scope>NUCLEOTIDE SEQUENCE [LARGE SCALE GENOMIC DNA]</scope>
    <source>
        <strain evidence="6">G859</strain>
        <tissue evidence="6">Whole worm</tissue>
    </source>
</reference>
<dbReference type="PANTHER" id="PTHR45982">
    <property type="entry name" value="REGULATOR OF CHROMOSOME CONDENSATION"/>
    <property type="match status" value="1"/>
</dbReference>
<organism evidence="6 7">
    <name type="scientific">Trichostrongylus colubriformis</name>
    <name type="common">Black scour worm</name>
    <dbReference type="NCBI Taxonomy" id="6319"/>
    <lineage>
        <taxon>Eukaryota</taxon>
        <taxon>Metazoa</taxon>
        <taxon>Ecdysozoa</taxon>
        <taxon>Nematoda</taxon>
        <taxon>Chromadorea</taxon>
        <taxon>Rhabditida</taxon>
        <taxon>Rhabditina</taxon>
        <taxon>Rhabditomorpha</taxon>
        <taxon>Strongyloidea</taxon>
        <taxon>Trichostrongylidae</taxon>
        <taxon>Trichostrongylus</taxon>
    </lineage>
</organism>
<dbReference type="EMBL" id="WIXE01023661">
    <property type="protein sequence ID" value="KAK5966275.1"/>
    <property type="molecule type" value="Genomic_DNA"/>
</dbReference>
<dbReference type="GO" id="GO:0005737">
    <property type="term" value="C:cytoplasm"/>
    <property type="evidence" value="ECO:0007669"/>
    <property type="project" value="TreeGrafter"/>
</dbReference>
<feature type="compositionally biased region" description="Basic and acidic residues" evidence="4">
    <location>
        <begin position="172"/>
        <end position="186"/>
    </location>
</feature>
<feature type="compositionally biased region" description="Basic and acidic residues" evidence="4">
    <location>
        <begin position="1"/>
        <end position="12"/>
    </location>
</feature>
<comment type="caution">
    <text evidence="6">The sequence shown here is derived from an EMBL/GenBank/DDBJ whole genome shotgun (WGS) entry which is preliminary data.</text>
</comment>
<dbReference type="InterPro" id="IPR051553">
    <property type="entry name" value="Ran_GTPase-activating"/>
</dbReference>
<evidence type="ECO:0000313" key="6">
    <source>
        <dbReference type="EMBL" id="KAK5966275.1"/>
    </source>
</evidence>
<evidence type="ECO:0000313" key="7">
    <source>
        <dbReference type="Proteomes" id="UP001331761"/>
    </source>
</evidence>
<dbReference type="Proteomes" id="UP001331761">
    <property type="component" value="Unassembled WGS sequence"/>
</dbReference>
<dbReference type="PRINTS" id="PR00633">
    <property type="entry name" value="RCCNDNSATION"/>
</dbReference>
<dbReference type="PROSITE" id="PS00626">
    <property type="entry name" value="RCC1_2"/>
    <property type="match status" value="1"/>
</dbReference>
<feature type="compositionally biased region" description="Basic residues" evidence="4">
    <location>
        <begin position="261"/>
        <end position="270"/>
    </location>
</feature>
<feature type="domain" description="RCC1-like" evidence="5">
    <location>
        <begin position="335"/>
        <end position="743"/>
    </location>
</feature>
<keyword evidence="1" id="KW-0344">Guanine-nucleotide releasing factor</keyword>
<accession>A0AAN8EX86</accession>
<gene>
    <name evidence="6" type="ORF">GCK32_002300</name>
</gene>
<protein>
    <submittedName>
        <fullName evidence="6">Regulator of condensation</fullName>
    </submittedName>
</protein>
<dbReference type="Pfam" id="PF25390">
    <property type="entry name" value="WD40_RLD"/>
    <property type="match status" value="1"/>
</dbReference>
<feature type="repeat" description="RCC1" evidence="3">
    <location>
        <begin position="500"/>
        <end position="565"/>
    </location>
</feature>
<feature type="compositionally biased region" description="Basic and acidic residues" evidence="4">
    <location>
        <begin position="68"/>
        <end position="78"/>
    </location>
</feature>
<feature type="region of interest" description="Disordered" evidence="4">
    <location>
        <begin position="119"/>
        <end position="158"/>
    </location>
</feature>
<keyword evidence="7" id="KW-1185">Reference proteome</keyword>